<dbReference type="GO" id="GO:0032259">
    <property type="term" value="P:methylation"/>
    <property type="evidence" value="ECO:0007669"/>
    <property type="project" value="UniProtKB-KW"/>
</dbReference>
<dbReference type="PANTHER" id="PTHR43467:SF1">
    <property type="entry name" value="PRECORRIN-6A SYNTHASE [DEACETYLATING]"/>
    <property type="match status" value="1"/>
</dbReference>
<dbReference type="NCBIfam" id="TIGR02434">
    <property type="entry name" value="CobF"/>
    <property type="match status" value="1"/>
</dbReference>
<proteinExistence type="predicted"/>
<dbReference type="Gene3D" id="3.40.1010.10">
    <property type="entry name" value="Cobalt-precorrin-4 Transmethylase, Domain 1"/>
    <property type="match status" value="1"/>
</dbReference>
<evidence type="ECO:0000313" key="7">
    <source>
        <dbReference type="EMBL" id="CUR56992.1"/>
    </source>
</evidence>
<dbReference type="InterPro" id="IPR014777">
    <property type="entry name" value="4pyrrole_Mease_sub1"/>
</dbReference>
<organism evidence="7">
    <name type="scientific">metagenome</name>
    <dbReference type="NCBI Taxonomy" id="256318"/>
    <lineage>
        <taxon>unclassified sequences</taxon>
        <taxon>metagenomes</taxon>
    </lineage>
</organism>
<evidence type="ECO:0000256" key="4">
    <source>
        <dbReference type="ARBA" id="ARBA00022679"/>
    </source>
</evidence>
<dbReference type="InterPro" id="IPR012797">
    <property type="entry name" value="CobF"/>
</dbReference>
<dbReference type="InterPro" id="IPR035996">
    <property type="entry name" value="4pyrrol_Methylase_sf"/>
</dbReference>
<dbReference type="InterPro" id="IPR000878">
    <property type="entry name" value="4pyrrol_Mease"/>
</dbReference>
<dbReference type="InterPro" id="IPR014776">
    <property type="entry name" value="4pyrrole_Mease_sub2"/>
</dbReference>
<dbReference type="EMBL" id="CZKA01000031">
    <property type="protein sequence ID" value="CUR56992.1"/>
    <property type="molecule type" value="Genomic_DNA"/>
</dbReference>
<dbReference type="AlphaFoldDB" id="A0A2P2C843"/>
<dbReference type="GO" id="GO:0043819">
    <property type="term" value="F:precorrin-6A synthase (deacetylating) activity"/>
    <property type="evidence" value="ECO:0007669"/>
    <property type="project" value="InterPro"/>
</dbReference>
<dbReference type="GO" id="GO:0009236">
    <property type="term" value="P:cobalamin biosynthetic process"/>
    <property type="evidence" value="ECO:0007669"/>
    <property type="project" value="UniProtKB-KW"/>
</dbReference>
<dbReference type="PIRSF" id="PIRSF036525">
    <property type="entry name" value="CobF"/>
    <property type="match status" value="1"/>
</dbReference>
<evidence type="ECO:0000256" key="1">
    <source>
        <dbReference type="ARBA" id="ARBA00004953"/>
    </source>
</evidence>
<reference evidence="7" key="1">
    <citation type="submission" date="2015-08" db="EMBL/GenBank/DDBJ databases">
        <authorList>
            <person name="Babu N.S."/>
            <person name="Beckwith C.J."/>
            <person name="Beseler K.G."/>
            <person name="Brison A."/>
            <person name="Carone J.V."/>
            <person name="Caskin T.P."/>
            <person name="Diamond M."/>
            <person name="Durham M.E."/>
            <person name="Foxe J.M."/>
            <person name="Go M."/>
            <person name="Henderson B.A."/>
            <person name="Jones I.B."/>
            <person name="McGettigan J.A."/>
            <person name="Micheletti S.J."/>
            <person name="Nasrallah M.E."/>
            <person name="Ortiz D."/>
            <person name="Piller C.R."/>
            <person name="Privatt S.R."/>
            <person name="Schneider S.L."/>
            <person name="Sharp S."/>
            <person name="Smith T.C."/>
            <person name="Stanton J.D."/>
            <person name="Ullery H.E."/>
            <person name="Wilson R.J."/>
            <person name="Serrano M.G."/>
            <person name="Buck G."/>
            <person name="Lee V."/>
            <person name="Wang Y."/>
            <person name="Carvalho R."/>
            <person name="Voegtly L."/>
            <person name="Shi R."/>
            <person name="Duckworth R."/>
            <person name="Johnson A."/>
            <person name="Loviza R."/>
            <person name="Walstead R."/>
            <person name="Shah Z."/>
            <person name="Kiflezghi M."/>
            <person name="Wade K."/>
            <person name="Ball S.L."/>
            <person name="Bradley K.W."/>
            <person name="Asai D.J."/>
            <person name="Bowman C.A."/>
            <person name="Russell D.A."/>
            <person name="Pope W.H."/>
            <person name="Jacobs-Sera D."/>
            <person name="Hendrix R.W."/>
            <person name="Hatfull G.F."/>
        </authorList>
    </citation>
    <scope>NUCLEOTIDE SEQUENCE</scope>
</reference>
<keyword evidence="5" id="KW-0949">S-adenosyl-L-methionine</keyword>
<dbReference type="PANTHER" id="PTHR43467">
    <property type="entry name" value="COBALT-PRECORRIN-2 C(20)-METHYLTRANSFERASE"/>
    <property type="match status" value="1"/>
</dbReference>
<name>A0A2P2C843_9ZZZZ</name>
<dbReference type="Gene3D" id="3.30.950.10">
    <property type="entry name" value="Methyltransferase, Cobalt-precorrin-4 Transmethylase, Domain 2"/>
    <property type="match status" value="1"/>
</dbReference>
<comment type="pathway">
    <text evidence="1">Cofactor biosynthesis; adenosylcobalamin biosynthesis.</text>
</comment>
<dbReference type="Pfam" id="PF00590">
    <property type="entry name" value="TP_methylase"/>
    <property type="match status" value="1"/>
</dbReference>
<evidence type="ECO:0000256" key="2">
    <source>
        <dbReference type="ARBA" id="ARBA00022573"/>
    </source>
</evidence>
<keyword evidence="4" id="KW-0808">Transferase</keyword>
<evidence type="ECO:0000256" key="5">
    <source>
        <dbReference type="ARBA" id="ARBA00022691"/>
    </source>
</evidence>
<keyword evidence="2" id="KW-0169">Cobalamin biosynthesis</keyword>
<feature type="domain" description="Tetrapyrrole methylase" evidence="6">
    <location>
        <begin position="5"/>
        <end position="225"/>
    </location>
</feature>
<gene>
    <name evidence="7" type="ORF">NOCA2370064</name>
</gene>
<dbReference type="CDD" id="cd11643">
    <property type="entry name" value="Precorrin-6A-synthase"/>
    <property type="match status" value="1"/>
</dbReference>
<evidence type="ECO:0000256" key="3">
    <source>
        <dbReference type="ARBA" id="ARBA00022603"/>
    </source>
</evidence>
<evidence type="ECO:0000259" key="6">
    <source>
        <dbReference type="Pfam" id="PF00590"/>
    </source>
</evidence>
<dbReference type="SUPFAM" id="SSF53790">
    <property type="entry name" value="Tetrapyrrole methylase"/>
    <property type="match status" value="1"/>
</dbReference>
<accession>A0A2P2C843</accession>
<keyword evidence="3" id="KW-0489">Methyltransferase</keyword>
<protein>
    <submittedName>
        <fullName evidence="7">Precorrin-6A synthase (Deacetylating)</fullName>
    </submittedName>
</protein>
<sequence length="253" mass="27398">MIIRLIGIGPGDPDQVTVQAVRALREVDYVVLTDKAAGATDPLVAARERLLAHHLDQPPRLVVVADPSRDRTASGTSTPEGYARAVGDWHEARAAAYEKVLREHGGAPGFLVWGDPGFYDSSIRVLERVAHRIGADLDVIPGISSIQLLAARHRIVLHDVGSAIHITTGRELSAALASGQRNVVVVLNRDLSALADPLLTDWQVWWGANLGTPHEALVAGRVGDVLACMEAARRTTKEHAGWVMDTYLLRHPR</sequence>